<evidence type="ECO:0008006" key="11">
    <source>
        <dbReference type="Google" id="ProtNLM"/>
    </source>
</evidence>
<dbReference type="CDD" id="cd06407">
    <property type="entry name" value="PB1_NLP"/>
    <property type="match status" value="1"/>
</dbReference>
<accession>B9R8N5</accession>
<evidence type="ECO:0000256" key="6">
    <source>
        <dbReference type="SAM" id="MobiDB-lite"/>
    </source>
</evidence>
<organism evidence="9 10">
    <name type="scientific">Ricinus communis</name>
    <name type="common">Castor bean</name>
    <dbReference type="NCBI Taxonomy" id="3988"/>
    <lineage>
        <taxon>Eukaryota</taxon>
        <taxon>Viridiplantae</taxon>
        <taxon>Streptophyta</taxon>
        <taxon>Embryophyta</taxon>
        <taxon>Tracheophyta</taxon>
        <taxon>Spermatophyta</taxon>
        <taxon>Magnoliopsida</taxon>
        <taxon>eudicotyledons</taxon>
        <taxon>Gunneridae</taxon>
        <taxon>Pentapetalae</taxon>
        <taxon>rosids</taxon>
        <taxon>fabids</taxon>
        <taxon>Malpighiales</taxon>
        <taxon>Euphorbiaceae</taxon>
        <taxon>Acalyphoideae</taxon>
        <taxon>Acalypheae</taxon>
        <taxon>Ricinus</taxon>
    </lineage>
</organism>
<feature type="domain" description="PB1" evidence="8">
    <location>
        <begin position="837"/>
        <end position="913"/>
    </location>
</feature>
<dbReference type="Pfam" id="PF22922">
    <property type="entry name" value="GAF_NLP"/>
    <property type="match status" value="2"/>
</dbReference>
<dbReference type="InterPro" id="IPR055081">
    <property type="entry name" value="NLP1-9_GAF"/>
</dbReference>
<keyword evidence="4" id="KW-0804">Transcription</keyword>
<feature type="compositionally biased region" description="Polar residues" evidence="6">
    <location>
        <begin position="758"/>
        <end position="770"/>
    </location>
</feature>
<sequence>MEEGVFSPGTMLGTRVDSAMDFDYMDKLLLEGCWLETIDGSEFFNPSPSSSAAFIDSFLWPIPEVNNDDLASTPSQKSNPEEEQIALPHRNSLLNETQDGSPLNTEAIGQDMGSVVTLGNNAAEASEVSRRWWIGPSAIPGPKTSVRDRLITALSYIKDFTKDKDVLIQIWVPVNSGGRRFLVTHDQHFAVVPNCERLANYRDISINYHFSADENSKDMVGLPGRVFLGKVPEWTPDVRFFRSDEYPRVDHAQQYGVRGTLALPVFEQGSRTCLGVIEVVTTAHKIIYHPELESVCRALEAVDLQSSGIPGMQNVKVCDMSYQSVLPEIHELLRSACETHQLPLAQTWVPCIQQGKGGCRHSDENYIRCVSTVDRACYVRDTSIQVFHEACSEHHLLKGQGVAGEAFLTNQPCFTSDITSYAKTEYPLSHHARMFGLRAAVAIRLRSVHTGTADFVLEFFLPVDCTDPDKQKKMLTSLSIIIQQVCRSLRVVTDKELEEENYFLVSEVVDPSDGRLTRDEMLRVGHMYSESYAGDISWTSCLTVARQSGNDGSLCQIEKQKVPMGEKFMQHKKNQEDNSLKRNIECGGDSSVAEGSFSSVCMGKTAEKRRTKAEKTITLQVLRQYFAGSLKDAAKSIGVCPTTLKRICRQHGINRWPSRKIKKVGHSLQKLQLVIDSVQGASGSLQIGSFYTNFPELVSPKLSRSSQFSTSKQSEHPEPSSIQPEEGIFSSQAAAPKSPSPSSSCSQSSSSSHCVSSGTQKTPSSCTVPTSEDPMLGEGNAILKRVRSDAELHASSQAEQNLLPRSQSHKSLREQPNLGYLPPLPKTSSCASQEIDAQRVKVTYGNENIRFRMPSSWGLTDLLGEIARRFNIDDINRYDLKYLDDDSEWVLLTCDDDLEECLDIVKQWHFMTSVACFELCRRSRLEVAVFSDSFEVSIESAGQTAELVK</sequence>
<dbReference type="STRING" id="3988.B9R8N5"/>
<dbReference type="InterPro" id="IPR034891">
    <property type="entry name" value="PB1_NLP"/>
</dbReference>
<name>B9R8N5_RICCO</name>
<dbReference type="Gene3D" id="3.10.20.90">
    <property type="entry name" value="Phosphatidylinositol 3-kinase Catalytic Subunit, Chain A, domain 1"/>
    <property type="match status" value="1"/>
</dbReference>
<evidence type="ECO:0000256" key="3">
    <source>
        <dbReference type="ARBA" id="ARBA00023125"/>
    </source>
</evidence>
<feature type="compositionally biased region" description="Low complexity" evidence="6">
    <location>
        <begin position="730"/>
        <end position="757"/>
    </location>
</feature>
<keyword evidence="5" id="KW-0539">Nucleus</keyword>
<evidence type="ECO:0000256" key="2">
    <source>
        <dbReference type="ARBA" id="ARBA00023015"/>
    </source>
</evidence>
<dbReference type="eggNOG" id="ENOG502QRI2">
    <property type="taxonomic scope" value="Eukaryota"/>
</dbReference>
<dbReference type="GO" id="GO:0003700">
    <property type="term" value="F:DNA-binding transcription factor activity"/>
    <property type="evidence" value="ECO:0007669"/>
    <property type="project" value="InterPro"/>
</dbReference>
<evidence type="ECO:0000259" key="7">
    <source>
        <dbReference type="PROSITE" id="PS51519"/>
    </source>
</evidence>
<dbReference type="InterPro" id="IPR000270">
    <property type="entry name" value="PB1_dom"/>
</dbReference>
<evidence type="ECO:0000259" key="8">
    <source>
        <dbReference type="PROSITE" id="PS51745"/>
    </source>
</evidence>
<evidence type="ECO:0000313" key="10">
    <source>
        <dbReference type="Proteomes" id="UP000008311"/>
    </source>
</evidence>
<dbReference type="PANTHER" id="PTHR32002:SF44">
    <property type="entry name" value="PROTEIN NLP4"/>
    <property type="match status" value="1"/>
</dbReference>
<dbReference type="SUPFAM" id="SSF54277">
    <property type="entry name" value="CAD &amp; PB1 domains"/>
    <property type="match status" value="1"/>
</dbReference>
<proteinExistence type="predicted"/>
<evidence type="ECO:0000256" key="5">
    <source>
        <dbReference type="ARBA" id="ARBA00023242"/>
    </source>
</evidence>
<dbReference type="FunCoup" id="B9R8N5">
    <property type="interactions" value="1050"/>
</dbReference>
<comment type="subunit">
    <text evidence="1">Homodimers and heterodimers.</text>
</comment>
<evidence type="ECO:0000256" key="4">
    <source>
        <dbReference type="ARBA" id="ARBA00023163"/>
    </source>
</evidence>
<evidence type="ECO:0000313" key="9">
    <source>
        <dbReference type="EMBL" id="EEF52865.1"/>
    </source>
</evidence>
<dbReference type="PROSITE" id="PS51519">
    <property type="entry name" value="RWP_RK"/>
    <property type="match status" value="1"/>
</dbReference>
<keyword evidence="3" id="KW-0238">DNA-binding</keyword>
<dbReference type="Proteomes" id="UP000008311">
    <property type="component" value="Unassembled WGS sequence"/>
</dbReference>
<reference evidence="10" key="1">
    <citation type="journal article" date="2010" name="Nat. Biotechnol.">
        <title>Draft genome sequence of the oilseed species Ricinus communis.</title>
        <authorList>
            <person name="Chan A.P."/>
            <person name="Crabtree J."/>
            <person name="Zhao Q."/>
            <person name="Lorenzi H."/>
            <person name="Orvis J."/>
            <person name="Puiu D."/>
            <person name="Melake-Berhan A."/>
            <person name="Jones K.M."/>
            <person name="Redman J."/>
            <person name="Chen G."/>
            <person name="Cahoon E.B."/>
            <person name="Gedil M."/>
            <person name="Stanke M."/>
            <person name="Haas B.J."/>
            <person name="Wortman J.R."/>
            <person name="Fraser-Liggett C.M."/>
            <person name="Ravel J."/>
            <person name="Rabinowicz P.D."/>
        </authorList>
    </citation>
    <scope>NUCLEOTIDE SEQUENCE [LARGE SCALE GENOMIC DNA]</scope>
    <source>
        <strain evidence="10">cv. Hale</strain>
    </source>
</reference>
<feature type="domain" description="RWP-RK" evidence="7">
    <location>
        <begin position="603"/>
        <end position="684"/>
    </location>
</feature>
<keyword evidence="10" id="KW-1185">Reference proteome</keyword>
<dbReference type="Pfam" id="PF02042">
    <property type="entry name" value="RWP-RK"/>
    <property type="match status" value="1"/>
</dbReference>
<dbReference type="InterPro" id="IPR003035">
    <property type="entry name" value="RWP-RK_dom"/>
</dbReference>
<protein>
    <recommendedName>
        <fullName evidence="11">Transcription factor</fullName>
    </recommendedName>
</protein>
<gene>
    <name evidence="9" type="ORF">RCOM_1601140</name>
</gene>
<dbReference type="AlphaFoldDB" id="B9R8N5"/>
<dbReference type="PANTHER" id="PTHR32002">
    <property type="entry name" value="PROTEIN NLP8"/>
    <property type="match status" value="1"/>
</dbReference>
<dbReference type="EMBL" id="EQ973772">
    <property type="protein sequence ID" value="EEF52865.1"/>
    <property type="molecule type" value="Genomic_DNA"/>
</dbReference>
<dbReference type="Pfam" id="PF00564">
    <property type="entry name" value="PB1"/>
    <property type="match status" value="1"/>
</dbReference>
<feature type="region of interest" description="Disordered" evidence="6">
    <location>
        <begin position="705"/>
        <end position="777"/>
    </location>
</feature>
<dbReference type="PROSITE" id="PS51745">
    <property type="entry name" value="PB1"/>
    <property type="match status" value="1"/>
</dbReference>
<dbReference type="SMART" id="SM00666">
    <property type="entry name" value="PB1"/>
    <property type="match status" value="1"/>
</dbReference>
<feature type="compositionally biased region" description="Polar residues" evidence="6">
    <location>
        <begin position="794"/>
        <end position="806"/>
    </location>
</feature>
<dbReference type="InterPro" id="IPR053793">
    <property type="entry name" value="PB1-like"/>
</dbReference>
<dbReference type="InterPro" id="IPR045012">
    <property type="entry name" value="NLP"/>
</dbReference>
<keyword evidence="2" id="KW-0805">Transcription regulation</keyword>
<evidence type="ECO:0000256" key="1">
    <source>
        <dbReference type="ARBA" id="ARBA00011726"/>
    </source>
</evidence>
<dbReference type="InParanoid" id="B9R8N5"/>
<dbReference type="GO" id="GO:0003677">
    <property type="term" value="F:DNA binding"/>
    <property type="evidence" value="ECO:0007669"/>
    <property type="project" value="UniProtKB-KW"/>
</dbReference>
<feature type="region of interest" description="Disordered" evidence="6">
    <location>
        <begin position="789"/>
        <end position="831"/>
    </location>
</feature>